<accession>V7PM21</accession>
<evidence type="ECO:0000256" key="1">
    <source>
        <dbReference type="SAM" id="Phobius"/>
    </source>
</evidence>
<sequence>MNENMCSKFLYVRTNFTYQSNSRNYTFLNDKLFKEYCDNEKCETNIDKISAACLFLLNEFFGSSDLFSYYAKNNINIVEYVIIWLSYMLTQMKDEKMTSLNEFYTKHIENGNRYKKAITGVSDCTNYKDVIDKKKDLLNMDMKIISKFYDAFQTLCSMYNQYDGDKTNWEKELVDAQKFIGMYKKLNNDPSITEDSPYYQLLTTLSTDYDNFKKKCNKASCSHFEPLPAYSRSSVTKNTLIPIAFIFVAVSIVLGIAYKVNNKEFKNIAFLNIIFIKYMKLFIIWISETISKTKIKRKNKKYKEENESIIYDSKSSDYFRNSNND</sequence>
<organism evidence="2 3">
    <name type="scientific">Plasmodium yoelii 17X</name>
    <dbReference type="NCBI Taxonomy" id="1323249"/>
    <lineage>
        <taxon>Eukaryota</taxon>
        <taxon>Sar</taxon>
        <taxon>Alveolata</taxon>
        <taxon>Apicomplexa</taxon>
        <taxon>Aconoidasida</taxon>
        <taxon>Haemosporida</taxon>
        <taxon>Plasmodiidae</taxon>
        <taxon>Plasmodium</taxon>
        <taxon>Plasmodium (Vinckeia)</taxon>
    </lineage>
</organism>
<name>V7PM21_PLAYE</name>
<proteinExistence type="predicted"/>
<dbReference type="EMBL" id="KI635763">
    <property type="protein sequence ID" value="ETB60005.1"/>
    <property type="molecule type" value="Genomic_DNA"/>
</dbReference>
<dbReference type="AlphaFoldDB" id="V7PM21"/>
<keyword evidence="3" id="KW-1185">Reference proteome</keyword>
<dbReference type="InterPro" id="IPR006477">
    <property type="entry name" value="Yir_bir_cir"/>
</dbReference>
<gene>
    <name evidence="2" type="ORF">YYC_02398</name>
</gene>
<keyword evidence="1" id="KW-0812">Transmembrane</keyword>
<evidence type="ECO:0000313" key="2">
    <source>
        <dbReference type="EMBL" id="ETB60005.1"/>
    </source>
</evidence>
<feature type="transmembrane region" description="Helical" evidence="1">
    <location>
        <begin position="240"/>
        <end position="258"/>
    </location>
</feature>
<evidence type="ECO:0000313" key="3">
    <source>
        <dbReference type="Proteomes" id="UP000018538"/>
    </source>
</evidence>
<dbReference type="NCBIfam" id="TIGR01590">
    <property type="entry name" value="yir-bir-cir_Pla"/>
    <property type="match status" value="1"/>
</dbReference>
<keyword evidence="1" id="KW-0472">Membrane</keyword>
<protein>
    <submittedName>
        <fullName evidence="2">Uncharacterized protein</fullName>
    </submittedName>
</protein>
<feature type="transmembrane region" description="Helical" evidence="1">
    <location>
        <begin position="270"/>
        <end position="291"/>
    </location>
</feature>
<keyword evidence="1" id="KW-1133">Transmembrane helix</keyword>
<dbReference type="Pfam" id="PF06022">
    <property type="entry name" value="Cir_Bir_Yir"/>
    <property type="match status" value="1"/>
</dbReference>
<reference evidence="2 3" key="1">
    <citation type="submission" date="2013-11" db="EMBL/GenBank/DDBJ databases">
        <title>The Genome Sequence of Plasmodium yoelii 17X.</title>
        <authorList>
            <consortium name="The Broad Institute Genomics Platform"/>
            <consortium name="The Broad Institute Genome Sequencing Center for Infectious Disease"/>
            <person name="Neafsey D."/>
            <person name="Adams J."/>
            <person name="Walker B."/>
            <person name="Young S.K."/>
            <person name="Zeng Q."/>
            <person name="Gargeya S."/>
            <person name="Fitzgerald M."/>
            <person name="Haas B."/>
            <person name="Abouelleil A."/>
            <person name="Alvarado L."/>
            <person name="Chapman S.B."/>
            <person name="Gainer-Dewar J."/>
            <person name="Goldberg J."/>
            <person name="Griggs A."/>
            <person name="Gujja S."/>
            <person name="Hansen M."/>
            <person name="Howarth C."/>
            <person name="Imamovic A."/>
            <person name="Ireland A."/>
            <person name="Larimer J."/>
            <person name="McCowan C."/>
            <person name="Murphy C."/>
            <person name="Pearson M."/>
            <person name="Poon T.W."/>
            <person name="Priest M."/>
            <person name="Roberts A."/>
            <person name="Saif S."/>
            <person name="Shea T."/>
            <person name="Sykes S."/>
            <person name="Wortman J."/>
            <person name="Nusbaum C."/>
            <person name="Birren B."/>
        </authorList>
    </citation>
    <scope>NUCLEOTIDE SEQUENCE [LARGE SCALE GENOMIC DNA]</scope>
    <source>
        <strain evidence="2 3">17X</strain>
    </source>
</reference>
<dbReference type="Proteomes" id="UP000018538">
    <property type="component" value="Unassembled WGS sequence"/>
</dbReference>